<feature type="non-terminal residue" evidence="1">
    <location>
        <position position="1"/>
    </location>
</feature>
<dbReference type="EMBL" id="BARS01045746">
    <property type="protein sequence ID" value="GAG36102.1"/>
    <property type="molecule type" value="Genomic_DNA"/>
</dbReference>
<dbReference type="Pfam" id="PF16811">
    <property type="entry name" value="TAtT"/>
    <property type="match status" value="1"/>
</dbReference>
<gene>
    <name evidence="1" type="ORF">S01H1_68949</name>
</gene>
<evidence type="ECO:0000313" key="1">
    <source>
        <dbReference type="EMBL" id="GAG36102.1"/>
    </source>
</evidence>
<feature type="non-terminal residue" evidence="1">
    <location>
        <position position="247"/>
    </location>
</feature>
<reference evidence="1" key="1">
    <citation type="journal article" date="2014" name="Front. Microbiol.">
        <title>High frequency of phylogenetically diverse reductive dehalogenase-homologous genes in deep subseafloor sedimentary metagenomes.</title>
        <authorList>
            <person name="Kawai M."/>
            <person name="Futagami T."/>
            <person name="Toyoda A."/>
            <person name="Takaki Y."/>
            <person name="Nishi S."/>
            <person name="Hori S."/>
            <person name="Arai W."/>
            <person name="Tsubouchi T."/>
            <person name="Morono Y."/>
            <person name="Uchiyama I."/>
            <person name="Ito T."/>
            <person name="Fujiyama A."/>
            <person name="Inagaki F."/>
            <person name="Takami H."/>
        </authorList>
    </citation>
    <scope>NUCLEOTIDE SEQUENCE</scope>
    <source>
        <strain evidence="1">Expedition CK06-06</strain>
    </source>
</reference>
<comment type="caution">
    <text evidence="1">The sequence shown here is derived from an EMBL/GenBank/DDBJ whole genome shotgun (WGS) entry which is preliminary data.</text>
</comment>
<organism evidence="1">
    <name type="scientific">marine sediment metagenome</name>
    <dbReference type="NCBI Taxonomy" id="412755"/>
    <lineage>
        <taxon>unclassified sequences</taxon>
        <taxon>metagenomes</taxon>
        <taxon>ecological metagenomes</taxon>
    </lineage>
</organism>
<proteinExistence type="predicted"/>
<dbReference type="InterPro" id="IPR031823">
    <property type="entry name" value="TatT"/>
</dbReference>
<dbReference type="InterPro" id="IPR038537">
    <property type="entry name" value="TatT_sf"/>
</dbReference>
<accession>X0XLA0</accession>
<dbReference type="Gene3D" id="1.25.40.920">
    <property type="entry name" value="TRAP transporter T-component"/>
    <property type="match status" value="1"/>
</dbReference>
<dbReference type="AlphaFoldDB" id="X0XLA0"/>
<protein>
    <recommendedName>
        <fullName evidence="2">Tetratricopeptide repeat protein</fullName>
    </recommendedName>
</protein>
<name>X0XLA0_9ZZZZ</name>
<evidence type="ECO:0008006" key="2">
    <source>
        <dbReference type="Google" id="ProtNLM"/>
    </source>
</evidence>
<sequence>SPAEWIERGHAAFEERFTLEKMIEAIAAYEAALPDLESLPIETQAFVLNRLTQLCYELTTFSPGDTPDDKLAFQQGKDYGLRSLRLNPEFATLENDDFAKAVALVIDPAALLWTADNWGALFNYDLIGGMFNVGNVRTLYERCLAVDEGYWGASAHNALGAMLVVTPGALGGDTDAGLEHLERALTLSPDYLVNRVVYAQYWGFSYGLFGNVSGIRDAAFIEDQLGSVLDAPIGDWPFWNREAKREA</sequence>